<dbReference type="Gene3D" id="2.30.30.140">
    <property type="match status" value="2"/>
</dbReference>
<accession>G7YBR9</accession>
<name>G7YBR9_CLOSI</name>
<feature type="domain" description="Tudor" evidence="4">
    <location>
        <begin position="274"/>
        <end position="337"/>
    </location>
</feature>
<comment type="subcellular location">
    <subcellularLocation>
        <location evidence="1">Nucleus</location>
    </subcellularLocation>
</comment>
<dbReference type="Pfam" id="PF18358">
    <property type="entry name" value="Tudor_4"/>
    <property type="match status" value="1"/>
</dbReference>
<dbReference type="AlphaFoldDB" id="G7YBR9"/>
<evidence type="ECO:0000256" key="1">
    <source>
        <dbReference type="ARBA" id="ARBA00004123"/>
    </source>
</evidence>
<proteinExistence type="predicted"/>
<dbReference type="Pfam" id="PF18359">
    <property type="entry name" value="Tudor_5"/>
    <property type="match status" value="1"/>
</dbReference>
<protein>
    <submittedName>
        <fullName evidence="5">Histone-lysine N-methyltransferase SETDB</fullName>
    </submittedName>
</protein>
<dbReference type="CDD" id="cd20382">
    <property type="entry name" value="Tudor_SETDB1_rpt1"/>
    <property type="match status" value="1"/>
</dbReference>
<dbReference type="InterPro" id="IPR041291">
    <property type="entry name" value="TUDOR_5"/>
</dbReference>
<dbReference type="InterPro" id="IPR051516">
    <property type="entry name" value="SETDB_methyltransferase"/>
</dbReference>
<dbReference type="EMBL" id="DF143042">
    <property type="protein sequence ID" value="GAA50403.1"/>
    <property type="molecule type" value="Genomic_DNA"/>
</dbReference>
<dbReference type="GO" id="GO:0032259">
    <property type="term" value="P:methylation"/>
    <property type="evidence" value="ECO:0007669"/>
    <property type="project" value="UniProtKB-KW"/>
</dbReference>
<keyword evidence="6" id="KW-1185">Reference proteome</keyword>
<dbReference type="PANTHER" id="PTHR46024:SF1">
    <property type="entry name" value="HISTONE-LYSINE N-METHYLTRANSFERASE EGGLESS"/>
    <property type="match status" value="1"/>
</dbReference>
<evidence type="ECO:0000259" key="4">
    <source>
        <dbReference type="SMART" id="SM00333"/>
    </source>
</evidence>
<reference evidence="5" key="1">
    <citation type="journal article" date="2011" name="Genome Biol.">
        <title>The draft genome of the carcinogenic human liver fluke Clonorchis sinensis.</title>
        <authorList>
            <person name="Wang X."/>
            <person name="Chen W."/>
            <person name="Huang Y."/>
            <person name="Sun J."/>
            <person name="Men J."/>
            <person name="Liu H."/>
            <person name="Luo F."/>
            <person name="Guo L."/>
            <person name="Lv X."/>
            <person name="Deng C."/>
            <person name="Zhou C."/>
            <person name="Fan Y."/>
            <person name="Li X."/>
            <person name="Huang L."/>
            <person name="Hu Y."/>
            <person name="Liang C."/>
            <person name="Hu X."/>
            <person name="Xu J."/>
            <person name="Yu X."/>
        </authorList>
    </citation>
    <scope>NUCLEOTIDE SEQUENCE [LARGE SCALE GENOMIC DNA]</scope>
    <source>
        <strain evidence="5">Henan</strain>
    </source>
</reference>
<dbReference type="InterPro" id="IPR041292">
    <property type="entry name" value="Tudor_4"/>
</dbReference>
<evidence type="ECO:0000256" key="3">
    <source>
        <dbReference type="SAM" id="Coils"/>
    </source>
</evidence>
<feature type="coiled-coil region" evidence="3">
    <location>
        <begin position="95"/>
        <end position="136"/>
    </location>
</feature>
<evidence type="ECO:0000313" key="5">
    <source>
        <dbReference type="EMBL" id="GAA50403.1"/>
    </source>
</evidence>
<feature type="non-terminal residue" evidence="5">
    <location>
        <position position="1"/>
    </location>
</feature>
<keyword evidence="2" id="KW-0539">Nucleus</keyword>
<dbReference type="InterPro" id="IPR002999">
    <property type="entry name" value="Tudor"/>
</dbReference>
<dbReference type="SMART" id="SM00333">
    <property type="entry name" value="TUDOR"/>
    <property type="match status" value="2"/>
</dbReference>
<keyword evidence="5" id="KW-0808">Transferase</keyword>
<dbReference type="GO" id="GO:0070828">
    <property type="term" value="P:heterochromatin organization"/>
    <property type="evidence" value="ECO:0007669"/>
    <property type="project" value="TreeGrafter"/>
</dbReference>
<dbReference type="GO" id="GO:0005634">
    <property type="term" value="C:nucleus"/>
    <property type="evidence" value="ECO:0007669"/>
    <property type="project" value="UniProtKB-SubCell"/>
</dbReference>
<gene>
    <name evidence="5" type="ORF">CLF_104474</name>
</gene>
<organism evidence="5 6">
    <name type="scientific">Clonorchis sinensis</name>
    <name type="common">Chinese liver fluke</name>
    <dbReference type="NCBI Taxonomy" id="79923"/>
    <lineage>
        <taxon>Eukaryota</taxon>
        <taxon>Metazoa</taxon>
        <taxon>Spiralia</taxon>
        <taxon>Lophotrochozoa</taxon>
        <taxon>Platyhelminthes</taxon>
        <taxon>Trematoda</taxon>
        <taxon>Digenea</taxon>
        <taxon>Opisthorchiida</taxon>
        <taxon>Opisthorchiata</taxon>
        <taxon>Opisthorchiidae</taxon>
        <taxon>Clonorchis</taxon>
    </lineage>
</organism>
<dbReference type="Proteomes" id="UP000008909">
    <property type="component" value="Unassembled WGS sequence"/>
</dbReference>
<keyword evidence="3" id="KW-0175">Coiled coil</keyword>
<evidence type="ECO:0000256" key="2">
    <source>
        <dbReference type="ARBA" id="ARBA00023242"/>
    </source>
</evidence>
<dbReference type="GO" id="GO:0010629">
    <property type="term" value="P:negative regulation of gene expression"/>
    <property type="evidence" value="ECO:0007669"/>
    <property type="project" value="TreeGrafter"/>
</dbReference>
<sequence>LIVIATCPLCSLLRSMMNKSSEAKQLLDELTDAVYKSFDVNQVFEFVMGFIAQKYKTELDDVTDIALKQHIIEQRIPSALEECGLMEIVHDKLADVGLRGRLEALENEKEELQKGVQKMKESLDALVADMKNLQLNSFGRVVRLFDDRVIDLAKEDEDLQVIESPIDGTVGSAAELASKGGWRTLQPSELLIGLSLTAAQPVLCRKGRDTWFPGRIISCLAPATSNDPNSTRAVGPNSAIYRVLLDSAPGAKDEICHSSLASLALAVSAADLKQKYPVGARVVSIYRDESGGIGYYSGLIAEPPSERNNHRYLLFFDDGYTQYSPPNEIYRICHQSKENWREATEGSQDFIKRYLAQYPQRPMVRLKPGQMIETELDGDWIQATVDKVDASLVLIRFSETHSEWIYRGSTRLEPLFNDLNSTPGQAALGRSQRLEVEYGNVDASITPPFHYITTVVVYVNGPIFSICTNFLTSSVNVQHPSTQFFSRKTLPPDSDVFVVGILVLSDFVLPRQIWVDSDSRSDVTHFRCLAAMSSEGSTWNGLLPGCSSLDRRSRDADVGLEPPNFQSVNSRSKYRAISPHLYFSPSYPGTVGNHFDSIARFDFSSVSCKQFLPPIHVRPSLLKTITGLINLVGPHLSASCKDQRYNQWIRLRMTNSHSKGFSRPLIVFGNARVTRAWSSLPREGPYICDADELRAQCTSVRLMAGIICVIIYILGVQHTEAAYQKITPVTNSNVILLSWKFNMIGQPETTDDNFDCDHTAHHLDILEMLRCTKSKVLDDKLDDLEISFNLLRCRHMTSRSVSPVESGVKAQDLGLMTLSCIGLVCNICLSPGADILSFRIRFTLKETTQWRDSVGMKDPLIPSDRNNRVYKSGCTDCDCVYSWSTGRQLAVSIASQAARRDASELNKL</sequence>
<keyword evidence="5" id="KW-0489">Methyltransferase</keyword>
<feature type="domain" description="Tudor" evidence="4">
    <location>
        <begin position="364"/>
        <end position="418"/>
    </location>
</feature>
<reference key="2">
    <citation type="submission" date="2011-10" db="EMBL/GenBank/DDBJ databases">
        <title>The genome and transcriptome sequence of Clonorchis sinensis provide insights into the carcinogenic liver fluke.</title>
        <authorList>
            <person name="Wang X."/>
            <person name="Huang Y."/>
            <person name="Chen W."/>
            <person name="Liu H."/>
            <person name="Guo L."/>
            <person name="Chen Y."/>
            <person name="Luo F."/>
            <person name="Zhou W."/>
            <person name="Sun J."/>
            <person name="Mao Q."/>
            <person name="Liang P."/>
            <person name="Zhou C."/>
            <person name="Tian Y."/>
            <person name="Men J."/>
            <person name="Lv X."/>
            <person name="Huang L."/>
            <person name="Zhou J."/>
            <person name="Hu Y."/>
            <person name="Li R."/>
            <person name="Zhang F."/>
            <person name="Lei H."/>
            <person name="Li X."/>
            <person name="Hu X."/>
            <person name="Liang C."/>
            <person name="Xu J."/>
            <person name="Wu Z."/>
            <person name="Yu X."/>
        </authorList>
    </citation>
    <scope>NUCLEOTIDE SEQUENCE</scope>
    <source>
        <strain>Henan</strain>
    </source>
</reference>
<dbReference type="PANTHER" id="PTHR46024">
    <property type="entry name" value="HISTONE-LYSINE N-METHYLTRANSFERASE EGGLESS"/>
    <property type="match status" value="1"/>
</dbReference>
<dbReference type="GO" id="GO:0046974">
    <property type="term" value="F:histone H3K9 methyltransferase activity"/>
    <property type="evidence" value="ECO:0007669"/>
    <property type="project" value="TreeGrafter"/>
</dbReference>
<evidence type="ECO:0000313" key="6">
    <source>
        <dbReference type="Proteomes" id="UP000008909"/>
    </source>
</evidence>
<dbReference type="CDD" id="cd21181">
    <property type="entry name" value="Tudor_SETDB1_rpt2"/>
    <property type="match status" value="1"/>
</dbReference>